<accession>A0A169RPK6</accession>
<evidence type="ECO:0000313" key="1">
    <source>
        <dbReference type="EMBL" id="BAU94758.1"/>
    </source>
</evidence>
<dbReference type="Proteomes" id="UP000218244">
    <property type="component" value="Chromosome"/>
</dbReference>
<keyword evidence="1" id="KW-0808">Transferase</keyword>
<dbReference type="RefSeq" id="WP_096454065.1">
    <property type="nucleotide sequence ID" value="NZ_AP017369.1"/>
</dbReference>
<dbReference type="Gene3D" id="3.40.50.2000">
    <property type="entry name" value="Glycogen Phosphorylase B"/>
    <property type="match status" value="1"/>
</dbReference>
<protein>
    <submittedName>
        <fullName evidence="1">Mannosyltransferase</fullName>
    </submittedName>
</protein>
<organism evidence="1 2">
    <name type="scientific">Corynebacterium suranareeae</name>
    <dbReference type="NCBI Taxonomy" id="2506452"/>
    <lineage>
        <taxon>Bacteria</taxon>
        <taxon>Bacillati</taxon>
        <taxon>Actinomycetota</taxon>
        <taxon>Actinomycetes</taxon>
        <taxon>Mycobacteriales</taxon>
        <taxon>Corynebacteriaceae</taxon>
        <taxon>Corynebacterium</taxon>
    </lineage>
</organism>
<dbReference type="SUPFAM" id="SSF53756">
    <property type="entry name" value="UDP-Glycosyltransferase/glycogen phosphorylase"/>
    <property type="match status" value="1"/>
</dbReference>
<name>A0A169RPK6_9CORY</name>
<evidence type="ECO:0000313" key="2">
    <source>
        <dbReference type="Proteomes" id="UP000218244"/>
    </source>
</evidence>
<sequence length="316" mass="35189">MSRQIVVDKAGATKGGARRFLLELEDYLENHPRPEVSLIGGERLSSKWLIKRELCALKSERIALNNASFALPGRHKTVLLRNALHFASDSEFKELNYTPSEHMKRQIPVIRFLAKKADSIIVPCSAMAERVSYHEPTLENRIKVMFHPVSPRGWASVEPDQNQKIILVPVIPQSYKRLDFHIPRILKAAEGTGVKIAVTSSPGEIPAADGHPQYLPIGKMPAEQLASWWGKSAAIYFPPSLESFGYALAEARCGGRPVIAPNTGQNREIAGSALFSYKTDLELREAVIKSVEVSIEPDPLAFSPNRYFADLFSENY</sequence>
<gene>
    <name evidence="1" type="ORF">N24_0496</name>
</gene>
<keyword evidence="1" id="KW-0328">Glycosyltransferase</keyword>
<dbReference type="EMBL" id="AP017369">
    <property type="protein sequence ID" value="BAU94758.1"/>
    <property type="molecule type" value="Genomic_DNA"/>
</dbReference>
<reference evidence="1 2" key="1">
    <citation type="submission" date="2016-02" db="EMBL/GenBank/DDBJ databases">
        <title>Corynebacterium glutamicum N24 whole genome sequencing project.</title>
        <authorList>
            <person name="Matsutani M."/>
            <person name="Nangtapong N."/>
            <person name="Yakushi T."/>
            <person name="Matsushita K."/>
        </authorList>
    </citation>
    <scope>NUCLEOTIDE SEQUENCE [LARGE SCALE GENOMIC DNA]</scope>
    <source>
        <strain evidence="1 2">N24</strain>
    </source>
</reference>
<dbReference type="KEGG" id="csur:N24_0496"/>
<keyword evidence="2" id="KW-1185">Reference proteome</keyword>
<dbReference type="AlphaFoldDB" id="A0A169RPK6"/>
<dbReference type="GO" id="GO:0016757">
    <property type="term" value="F:glycosyltransferase activity"/>
    <property type="evidence" value="ECO:0007669"/>
    <property type="project" value="UniProtKB-KW"/>
</dbReference>
<proteinExistence type="predicted"/>